<protein>
    <submittedName>
        <fullName evidence="1">(rape) hypothetical protein</fullName>
    </submittedName>
</protein>
<proteinExistence type="predicted"/>
<organism evidence="1">
    <name type="scientific">Brassica napus</name>
    <name type="common">Rape</name>
    <dbReference type="NCBI Taxonomy" id="3708"/>
    <lineage>
        <taxon>Eukaryota</taxon>
        <taxon>Viridiplantae</taxon>
        <taxon>Streptophyta</taxon>
        <taxon>Embryophyta</taxon>
        <taxon>Tracheophyta</taxon>
        <taxon>Spermatophyta</taxon>
        <taxon>Magnoliopsida</taxon>
        <taxon>eudicotyledons</taxon>
        <taxon>Gunneridae</taxon>
        <taxon>Pentapetalae</taxon>
        <taxon>rosids</taxon>
        <taxon>malvids</taxon>
        <taxon>Brassicales</taxon>
        <taxon>Brassicaceae</taxon>
        <taxon>Brassiceae</taxon>
        <taxon>Brassica</taxon>
    </lineage>
</organism>
<dbReference type="EMBL" id="HG994366">
    <property type="protein sequence ID" value="CAF1918348.1"/>
    <property type="molecule type" value="Genomic_DNA"/>
</dbReference>
<accession>A0A816KPS6</accession>
<reference evidence="1" key="1">
    <citation type="submission" date="2021-01" db="EMBL/GenBank/DDBJ databases">
        <authorList>
            <consortium name="Genoscope - CEA"/>
            <person name="William W."/>
        </authorList>
    </citation>
    <scope>NUCLEOTIDE SEQUENCE</scope>
</reference>
<dbReference type="AlphaFoldDB" id="A0A816KPS6"/>
<name>A0A816KPS6_BRANA</name>
<sequence>MFEGFAFRWLSRGVLPRPWVSSWLVHMQITTVFLRSALTGTDFKKMWIRRFSSLPCCGLTVYNT</sequence>
<evidence type="ECO:0000313" key="1">
    <source>
        <dbReference type="EMBL" id="CAF1918348.1"/>
    </source>
</evidence>
<gene>
    <name evidence="1" type="ORF">DARMORV10_C02P43240.1</name>
</gene>
<dbReference type="Proteomes" id="UP001295469">
    <property type="component" value="Chromosome C02"/>
</dbReference>